<protein>
    <submittedName>
        <fullName evidence="1">Uncharacterized protein</fullName>
    </submittedName>
</protein>
<evidence type="ECO:0000313" key="1">
    <source>
        <dbReference type="EMBL" id="KAH8031858.1"/>
    </source>
</evidence>
<organism evidence="1 2">
    <name type="scientific">Rhipicephalus microplus</name>
    <name type="common">Cattle tick</name>
    <name type="synonym">Boophilus microplus</name>
    <dbReference type="NCBI Taxonomy" id="6941"/>
    <lineage>
        <taxon>Eukaryota</taxon>
        <taxon>Metazoa</taxon>
        <taxon>Ecdysozoa</taxon>
        <taxon>Arthropoda</taxon>
        <taxon>Chelicerata</taxon>
        <taxon>Arachnida</taxon>
        <taxon>Acari</taxon>
        <taxon>Parasitiformes</taxon>
        <taxon>Ixodida</taxon>
        <taxon>Ixodoidea</taxon>
        <taxon>Ixodidae</taxon>
        <taxon>Rhipicephalinae</taxon>
        <taxon>Rhipicephalus</taxon>
        <taxon>Boophilus</taxon>
    </lineage>
</organism>
<dbReference type="AlphaFoldDB" id="A0A9J6EC52"/>
<keyword evidence="2" id="KW-1185">Reference proteome</keyword>
<dbReference type="Proteomes" id="UP000821866">
    <property type="component" value="Chromosome 3"/>
</dbReference>
<dbReference type="EMBL" id="JABSTU010000005">
    <property type="protein sequence ID" value="KAH8031858.1"/>
    <property type="molecule type" value="Genomic_DNA"/>
</dbReference>
<reference evidence="1" key="2">
    <citation type="submission" date="2021-09" db="EMBL/GenBank/DDBJ databases">
        <authorList>
            <person name="Jia N."/>
            <person name="Wang J."/>
            <person name="Shi W."/>
            <person name="Du L."/>
            <person name="Sun Y."/>
            <person name="Zhan W."/>
            <person name="Jiang J."/>
            <person name="Wang Q."/>
            <person name="Zhang B."/>
            <person name="Ji P."/>
            <person name="Sakyi L.B."/>
            <person name="Cui X."/>
            <person name="Yuan T."/>
            <person name="Jiang B."/>
            <person name="Yang W."/>
            <person name="Lam T.T.-Y."/>
            <person name="Chang Q."/>
            <person name="Ding S."/>
            <person name="Wang X."/>
            <person name="Zhu J."/>
            <person name="Ruan X."/>
            <person name="Zhao L."/>
            <person name="Wei J."/>
            <person name="Que T."/>
            <person name="Du C."/>
            <person name="Cheng J."/>
            <person name="Dai P."/>
            <person name="Han X."/>
            <person name="Huang E."/>
            <person name="Gao Y."/>
            <person name="Liu J."/>
            <person name="Shao H."/>
            <person name="Ye R."/>
            <person name="Li L."/>
            <person name="Wei W."/>
            <person name="Wang X."/>
            <person name="Wang C."/>
            <person name="Huo Q."/>
            <person name="Li W."/>
            <person name="Guo W."/>
            <person name="Chen H."/>
            <person name="Chen S."/>
            <person name="Zhou L."/>
            <person name="Zhou L."/>
            <person name="Ni X."/>
            <person name="Tian J."/>
            <person name="Zhou Y."/>
            <person name="Sheng Y."/>
            <person name="Liu T."/>
            <person name="Pan Y."/>
            <person name="Xia L."/>
            <person name="Li J."/>
            <person name="Zhao F."/>
            <person name="Cao W."/>
        </authorList>
    </citation>
    <scope>NUCLEOTIDE SEQUENCE</scope>
    <source>
        <strain evidence="1">Rmic-2018</strain>
        <tissue evidence="1">Larvae</tissue>
    </source>
</reference>
<evidence type="ECO:0000313" key="2">
    <source>
        <dbReference type="Proteomes" id="UP000821866"/>
    </source>
</evidence>
<comment type="caution">
    <text evidence="1">The sequence shown here is derived from an EMBL/GenBank/DDBJ whole genome shotgun (WGS) entry which is preliminary data.</text>
</comment>
<accession>A0A9J6EC52</accession>
<name>A0A9J6EC52_RHIMP</name>
<reference evidence="1" key="1">
    <citation type="journal article" date="2020" name="Cell">
        <title>Large-Scale Comparative Analyses of Tick Genomes Elucidate Their Genetic Diversity and Vector Capacities.</title>
        <authorList>
            <consortium name="Tick Genome and Microbiome Consortium (TIGMIC)"/>
            <person name="Jia N."/>
            <person name="Wang J."/>
            <person name="Shi W."/>
            <person name="Du L."/>
            <person name="Sun Y."/>
            <person name="Zhan W."/>
            <person name="Jiang J.F."/>
            <person name="Wang Q."/>
            <person name="Zhang B."/>
            <person name="Ji P."/>
            <person name="Bell-Sakyi L."/>
            <person name="Cui X.M."/>
            <person name="Yuan T.T."/>
            <person name="Jiang B.G."/>
            <person name="Yang W.F."/>
            <person name="Lam T.T."/>
            <person name="Chang Q.C."/>
            <person name="Ding S.J."/>
            <person name="Wang X.J."/>
            <person name="Zhu J.G."/>
            <person name="Ruan X.D."/>
            <person name="Zhao L."/>
            <person name="Wei J.T."/>
            <person name="Ye R.Z."/>
            <person name="Que T.C."/>
            <person name="Du C.H."/>
            <person name="Zhou Y.H."/>
            <person name="Cheng J.X."/>
            <person name="Dai P.F."/>
            <person name="Guo W.B."/>
            <person name="Han X.H."/>
            <person name="Huang E.J."/>
            <person name="Li L.F."/>
            <person name="Wei W."/>
            <person name="Gao Y.C."/>
            <person name="Liu J.Z."/>
            <person name="Shao H.Z."/>
            <person name="Wang X."/>
            <person name="Wang C.C."/>
            <person name="Yang T.C."/>
            <person name="Huo Q.B."/>
            <person name="Li W."/>
            <person name="Chen H.Y."/>
            <person name="Chen S.E."/>
            <person name="Zhou L.G."/>
            <person name="Ni X.B."/>
            <person name="Tian J.H."/>
            <person name="Sheng Y."/>
            <person name="Liu T."/>
            <person name="Pan Y.S."/>
            <person name="Xia L.Y."/>
            <person name="Li J."/>
            <person name="Zhao F."/>
            <person name="Cao W.C."/>
        </authorList>
    </citation>
    <scope>NUCLEOTIDE SEQUENCE</scope>
    <source>
        <strain evidence="1">Rmic-2018</strain>
    </source>
</reference>
<sequence>MQPPLPGFNPPTCGSAAEYLSRALDHCGGAAQKLLKNSGVTHGSCDYHSYDCKRILKDSIVSLLFGPVVHLANSIVWPSAEVAAAASEDSRRGLVERLQQHYDDGRWRHQRQCGKEGRTVQTRYIGDKHGVSGRLSYKAAGRKLAEWSVASHLPRLPNVDHKVRPKEGLTLSKLSAPVIGGAVRVATGILWQKDREEDRIVVNDKQGTLIYSTPKEDDTKKMYLEVIELDGKKYKEQMIDKMTVDTKVIGGLDVSKGFDNVKHEASLKNLTTLNVDVKTYIYVRDFLSNRTAIVSIGGQSL</sequence>
<gene>
    <name evidence="1" type="ORF">HPB51_021047</name>
</gene>
<proteinExistence type="predicted"/>